<dbReference type="Pfam" id="PF00480">
    <property type="entry name" value="ROK"/>
    <property type="match status" value="1"/>
</dbReference>
<protein>
    <submittedName>
        <fullName evidence="1">Fructokinase</fullName>
    </submittedName>
</protein>
<keyword evidence="1" id="KW-0418">Kinase</keyword>
<dbReference type="InterPro" id="IPR049874">
    <property type="entry name" value="ROK_cs"/>
</dbReference>
<dbReference type="PANTHER" id="PTHR18964">
    <property type="entry name" value="ROK (REPRESSOR, ORF, KINASE) FAMILY"/>
    <property type="match status" value="1"/>
</dbReference>
<reference evidence="1 2" key="1">
    <citation type="submission" date="2016-10" db="EMBL/GenBank/DDBJ databases">
        <authorList>
            <person name="de Groot N.N."/>
        </authorList>
    </citation>
    <scope>NUCLEOTIDE SEQUENCE [LARGE SCALE GENOMIC DNA]</scope>
    <source>
        <strain evidence="1 2">DSM 16077</strain>
    </source>
</reference>
<dbReference type="PROSITE" id="PS01125">
    <property type="entry name" value="ROK"/>
    <property type="match status" value="1"/>
</dbReference>
<dbReference type="Gene3D" id="3.30.420.40">
    <property type="match status" value="2"/>
</dbReference>
<evidence type="ECO:0000313" key="1">
    <source>
        <dbReference type="EMBL" id="SDM59987.1"/>
    </source>
</evidence>
<keyword evidence="2" id="KW-1185">Reference proteome</keyword>
<organism evidence="1 2">
    <name type="scientific">Maricaulis salignorans</name>
    <dbReference type="NCBI Taxonomy" id="144026"/>
    <lineage>
        <taxon>Bacteria</taxon>
        <taxon>Pseudomonadati</taxon>
        <taxon>Pseudomonadota</taxon>
        <taxon>Alphaproteobacteria</taxon>
        <taxon>Maricaulales</taxon>
        <taxon>Maricaulaceae</taxon>
        <taxon>Maricaulis</taxon>
    </lineage>
</organism>
<dbReference type="RefSeq" id="WP_233342454.1">
    <property type="nucleotide sequence ID" value="NZ_FNHG01000015.1"/>
</dbReference>
<evidence type="ECO:0000313" key="2">
    <source>
        <dbReference type="Proteomes" id="UP000199759"/>
    </source>
</evidence>
<dbReference type="CDD" id="cd24066">
    <property type="entry name" value="ASKHA_NBD_ROK_EcFRK-like"/>
    <property type="match status" value="1"/>
</dbReference>
<dbReference type="InterPro" id="IPR043129">
    <property type="entry name" value="ATPase_NBD"/>
</dbReference>
<proteinExistence type="predicted"/>
<dbReference type="AlphaFoldDB" id="A0A1G9UJD3"/>
<name>A0A1G9UJD3_9PROT</name>
<dbReference type="Proteomes" id="UP000199759">
    <property type="component" value="Unassembled WGS sequence"/>
</dbReference>
<keyword evidence="1" id="KW-0808">Transferase</keyword>
<gene>
    <name evidence="1" type="ORF">SAMN04488568_11547</name>
</gene>
<dbReference type="InterPro" id="IPR000600">
    <property type="entry name" value="ROK"/>
</dbReference>
<dbReference type="PANTHER" id="PTHR18964:SF174">
    <property type="entry name" value="D-ALLOSE KINASE-RELATED"/>
    <property type="match status" value="1"/>
</dbReference>
<dbReference type="STRING" id="144026.SAMN04488568_11547"/>
<dbReference type="GO" id="GO:0004396">
    <property type="term" value="F:hexokinase activity"/>
    <property type="evidence" value="ECO:0007669"/>
    <property type="project" value="TreeGrafter"/>
</dbReference>
<sequence length="313" mass="31911">MGSISAPESGESMIRIGIDLGGTKIEAIAMDPAGAIIDRRRIPAPQTYRGCLEAITGLVAAIERAHGGGCRIGIGHPGSISPATGLMRNANSTWLNGEPFAGDVETALNRPVRLANDADCFTLSEAVDGAGEGAGIVFGIILGTGVGGGIAIDGKLLRGAQGIAGEWGHNPLPWPNESDQPSAACWCGQSNCHETWLSGPGMARDHASRNGGDLDAAEIFAAAGTGDTAARHSVALHSDRLARGIASVLNILDADVVVLGGGVSNAPGLAQRAAAGLPAYLFSDTIRTRIVTHRHGDSSGVRGAAWLWPAEAP</sequence>
<dbReference type="SUPFAM" id="SSF53067">
    <property type="entry name" value="Actin-like ATPase domain"/>
    <property type="match status" value="1"/>
</dbReference>
<accession>A0A1G9UJD3</accession>
<dbReference type="EMBL" id="FNHG01000015">
    <property type="protein sequence ID" value="SDM59987.1"/>
    <property type="molecule type" value="Genomic_DNA"/>
</dbReference>